<feature type="transmembrane region" description="Helical" evidence="8">
    <location>
        <begin position="214"/>
        <end position="236"/>
    </location>
</feature>
<feature type="transmembrane region" description="Helical" evidence="8">
    <location>
        <begin position="15"/>
        <end position="33"/>
    </location>
</feature>
<keyword evidence="10" id="KW-1185">Reference proteome</keyword>
<evidence type="ECO:0000256" key="5">
    <source>
        <dbReference type="ARBA" id="ARBA00022692"/>
    </source>
</evidence>
<feature type="transmembrane region" description="Helical" evidence="8">
    <location>
        <begin position="275"/>
        <end position="298"/>
    </location>
</feature>
<evidence type="ECO:0000256" key="8">
    <source>
        <dbReference type="SAM" id="Phobius"/>
    </source>
</evidence>
<dbReference type="Pfam" id="PF01594">
    <property type="entry name" value="AI-2E_transport"/>
    <property type="match status" value="1"/>
</dbReference>
<evidence type="ECO:0000256" key="1">
    <source>
        <dbReference type="ARBA" id="ARBA00004651"/>
    </source>
</evidence>
<feature type="transmembrane region" description="Helical" evidence="8">
    <location>
        <begin position="69"/>
        <end position="90"/>
    </location>
</feature>
<evidence type="ECO:0000256" key="2">
    <source>
        <dbReference type="ARBA" id="ARBA00009773"/>
    </source>
</evidence>
<reference evidence="10" key="1">
    <citation type="journal article" date="2019" name="Int. J. Syst. Evol. Microbiol.">
        <title>The Global Catalogue of Microorganisms (GCM) 10K type strain sequencing project: providing services to taxonomists for standard genome sequencing and annotation.</title>
        <authorList>
            <consortium name="The Broad Institute Genomics Platform"/>
            <consortium name="The Broad Institute Genome Sequencing Center for Infectious Disease"/>
            <person name="Wu L."/>
            <person name="Ma J."/>
        </authorList>
    </citation>
    <scope>NUCLEOTIDE SEQUENCE [LARGE SCALE GENOMIC DNA]</scope>
    <source>
        <strain evidence="10">JCM 32226</strain>
    </source>
</reference>
<sequence length="353" mass="38765">MLVEWYKRSFADPDAVTLFLLLLGGFLLIYFYGDLLAPGLAALVIAYLLEWPVVRLMRLGCSRSLAASLISILFIGLMLLLLVGILPTMFRQGINLAKEAPIMLANATEYLKRLPESYPDLVDVTLVESLISTLQARLLKTGELLVSASLSSLVNVAMVLVYAILVPLLVFFMLKDKQLLLATVSRFLPLNRALITLVWGEMNEQIVNYIRGKVIHILVVSLVNYVVFALMGINYALLLGVGVGLSVLIPYVGAVVITVPVVVVGLFQWGWSADFAYLMLAYLVVQGLDANLLVPLLFSEAMNLHPIAIILAVLIFGGLWGFWGVFFAIPLATLVKAVVNAWPRHGNLPAQQD</sequence>
<proteinExistence type="inferred from homology"/>
<evidence type="ECO:0000256" key="7">
    <source>
        <dbReference type="ARBA" id="ARBA00023136"/>
    </source>
</evidence>
<comment type="similarity">
    <text evidence="2">Belongs to the autoinducer-2 exporter (AI-2E) (TC 2.A.86) family.</text>
</comment>
<organism evidence="9 10">
    <name type="scientific">Pseudaeromonas paramecii</name>
    <dbReference type="NCBI Taxonomy" id="2138166"/>
    <lineage>
        <taxon>Bacteria</taxon>
        <taxon>Pseudomonadati</taxon>
        <taxon>Pseudomonadota</taxon>
        <taxon>Gammaproteobacteria</taxon>
        <taxon>Aeromonadales</taxon>
        <taxon>Aeromonadaceae</taxon>
        <taxon>Pseudaeromonas</taxon>
    </lineage>
</organism>
<evidence type="ECO:0000256" key="4">
    <source>
        <dbReference type="ARBA" id="ARBA00022475"/>
    </source>
</evidence>
<feature type="transmembrane region" description="Helical" evidence="8">
    <location>
        <begin position="248"/>
        <end position="269"/>
    </location>
</feature>
<evidence type="ECO:0000256" key="3">
    <source>
        <dbReference type="ARBA" id="ARBA00022448"/>
    </source>
</evidence>
<keyword evidence="4" id="KW-1003">Cell membrane</keyword>
<feature type="transmembrane region" description="Helical" evidence="8">
    <location>
        <begin position="307"/>
        <end position="329"/>
    </location>
</feature>
<feature type="transmembrane region" description="Helical" evidence="8">
    <location>
        <begin position="153"/>
        <end position="172"/>
    </location>
</feature>
<gene>
    <name evidence="9" type="ORF">GCM10023095_14330</name>
</gene>
<comment type="subcellular location">
    <subcellularLocation>
        <location evidence="1">Cell membrane</location>
        <topology evidence="1">Multi-pass membrane protein</topology>
    </subcellularLocation>
</comment>
<dbReference type="Proteomes" id="UP001501321">
    <property type="component" value="Unassembled WGS sequence"/>
</dbReference>
<keyword evidence="6 8" id="KW-1133">Transmembrane helix</keyword>
<accession>A0ABP8Q716</accession>
<dbReference type="EMBL" id="BAABFC010000010">
    <property type="protein sequence ID" value="GAA4497580.1"/>
    <property type="molecule type" value="Genomic_DNA"/>
</dbReference>
<dbReference type="PANTHER" id="PTHR21716">
    <property type="entry name" value="TRANSMEMBRANE PROTEIN"/>
    <property type="match status" value="1"/>
</dbReference>
<keyword evidence="7 8" id="KW-0472">Membrane</keyword>
<protein>
    <submittedName>
        <fullName evidence="9">AI-2E family transporter</fullName>
    </submittedName>
</protein>
<evidence type="ECO:0000313" key="9">
    <source>
        <dbReference type="EMBL" id="GAA4497580.1"/>
    </source>
</evidence>
<keyword evidence="3" id="KW-0813">Transport</keyword>
<dbReference type="PANTHER" id="PTHR21716:SF53">
    <property type="entry name" value="PERMEASE PERM-RELATED"/>
    <property type="match status" value="1"/>
</dbReference>
<evidence type="ECO:0000256" key="6">
    <source>
        <dbReference type="ARBA" id="ARBA00022989"/>
    </source>
</evidence>
<dbReference type="InterPro" id="IPR002549">
    <property type="entry name" value="AI-2E-like"/>
</dbReference>
<keyword evidence="5 8" id="KW-0812">Transmembrane</keyword>
<name>A0ABP8Q716_9GAMM</name>
<comment type="caution">
    <text evidence="9">The sequence shown here is derived from an EMBL/GenBank/DDBJ whole genome shotgun (WGS) entry which is preliminary data.</text>
</comment>
<evidence type="ECO:0000313" key="10">
    <source>
        <dbReference type="Proteomes" id="UP001501321"/>
    </source>
</evidence>